<dbReference type="AlphaFoldDB" id="A0A1X0IEB1"/>
<sequence>MDVVGERWSLLIVREALGGARRFDDFRGRLPISDHTLSRRLAELVEREILERRPYQTEPARYEYVLTDRGMALVDVLASLAAWGDRWTDPDPAGPTPPPIPAWLPAAASFCETPDS</sequence>
<accession>A0A1X0IEB1</accession>
<dbReference type="InterPro" id="IPR036390">
    <property type="entry name" value="WH_DNA-bd_sf"/>
</dbReference>
<dbReference type="GO" id="GO:0003677">
    <property type="term" value="F:DNA binding"/>
    <property type="evidence" value="ECO:0007669"/>
    <property type="project" value="UniProtKB-KW"/>
</dbReference>
<dbReference type="STRING" id="590652.BST39_07910"/>
<evidence type="ECO:0000313" key="5">
    <source>
        <dbReference type="EMBL" id="ORB43926.1"/>
    </source>
</evidence>
<reference evidence="5 6" key="1">
    <citation type="submission" date="2017-02" db="EMBL/GenBank/DDBJ databases">
        <title>The new phylogeny of genus Mycobacterium.</title>
        <authorList>
            <person name="Tortoli E."/>
            <person name="Trovato A."/>
            <person name="Cirillo D.M."/>
        </authorList>
    </citation>
    <scope>NUCLEOTIDE SEQUENCE [LARGE SCALE GENOMIC DNA]</scope>
    <source>
        <strain evidence="5 6">DSM 45000</strain>
    </source>
</reference>
<comment type="caution">
    <text evidence="5">The sequence shown here is derived from an EMBL/GenBank/DDBJ whole genome shotgun (WGS) entry which is preliminary data.</text>
</comment>
<gene>
    <name evidence="5" type="ORF">BST39_07910</name>
</gene>
<evidence type="ECO:0000256" key="3">
    <source>
        <dbReference type="ARBA" id="ARBA00023163"/>
    </source>
</evidence>
<dbReference type="SUPFAM" id="SSF46785">
    <property type="entry name" value="Winged helix' DNA-binding domain"/>
    <property type="match status" value="1"/>
</dbReference>
<keyword evidence="2" id="KW-0238">DNA-binding</keyword>
<dbReference type="Gene3D" id="1.10.10.10">
    <property type="entry name" value="Winged helix-like DNA-binding domain superfamily/Winged helix DNA-binding domain"/>
    <property type="match status" value="1"/>
</dbReference>
<dbReference type="InterPro" id="IPR002577">
    <property type="entry name" value="HTH_HxlR"/>
</dbReference>
<keyword evidence="3" id="KW-0804">Transcription</keyword>
<dbReference type="InterPro" id="IPR036388">
    <property type="entry name" value="WH-like_DNA-bd_sf"/>
</dbReference>
<evidence type="ECO:0000313" key="6">
    <source>
        <dbReference type="Proteomes" id="UP000192513"/>
    </source>
</evidence>
<feature type="domain" description="HTH hxlR-type" evidence="4">
    <location>
        <begin position="1"/>
        <end position="92"/>
    </location>
</feature>
<dbReference type="Pfam" id="PF01638">
    <property type="entry name" value="HxlR"/>
    <property type="match status" value="1"/>
</dbReference>
<dbReference type="EMBL" id="MVIE01000007">
    <property type="protein sequence ID" value="ORB43926.1"/>
    <property type="molecule type" value="Genomic_DNA"/>
</dbReference>
<name>A0A1X0IEB1_9MYCO</name>
<evidence type="ECO:0000259" key="4">
    <source>
        <dbReference type="PROSITE" id="PS51118"/>
    </source>
</evidence>
<dbReference type="Proteomes" id="UP000192513">
    <property type="component" value="Unassembled WGS sequence"/>
</dbReference>
<evidence type="ECO:0000256" key="2">
    <source>
        <dbReference type="ARBA" id="ARBA00023125"/>
    </source>
</evidence>
<protein>
    <recommendedName>
        <fullName evidence="4">HTH hxlR-type domain-containing protein</fullName>
    </recommendedName>
</protein>
<evidence type="ECO:0000256" key="1">
    <source>
        <dbReference type="ARBA" id="ARBA00023015"/>
    </source>
</evidence>
<organism evidence="5 6">
    <name type="scientific">Mycobacterium paraseoulense</name>
    <dbReference type="NCBI Taxonomy" id="590652"/>
    <lineage>
        <taxon>Bacteria</taxon>
        <taxon>Bacillati</taxon>
        <taxon>Actinomycetota</taxon>
        <taxon>Actinomycetes</taxon>
        <taxon>Mycobacteriales</taxon>
        <taxon>Mycobacteriaceae</taxon>
        <taxon>Mycobacterium</taxon>
    </lineage>
</organism>
<dbReference type="PROSITE" id="PS51118">
    <property type="entry name" value="HTH_HXLR"/>
    <property type="match status" value="1"/>
</dbReference>
<proteinExistence type="predicted"/>
<keyword evidence="1" id="KW-0805">Transcription regulation</keyword>
<keyword evidence="6" id="KW-1185">Reference proteome</keyword>
<dbReference type="PANTHER" id="PTHR33204">
    <property type="entry name" value="TRANSCRIPTIONAL REGULATOR, MARR FAMILY"/>
    <property type="match status" value="1"/>
</dbReference>
<dbReference type="PANTHER" id="PTHR33204:SF18">
    <property type="entry name" value="TRANSCRIPTIONAL REGULATORY PROTEIN"/>
    <property type="match status" value="1"/>
</dbReference>